<gene>
    <name evidence="2" type="ORF">K1I41_12120</name>
</gene>
<name>A0ABX8V5Y6_9FLAO</name>
<protein>
    <submittedName>
        <fullName evidence="2">Uncharacterized protein</fullName>
    </submittedName>
</protein>
<dbReference type="EMBL" id="CP080429">
    <property type="protein sequence ID" value="QYJ68254.1"/>
    <property type="molecule type" value="Genomic_DNA"/>
</dbReference>
<keyword evidence="3" id="KW-1185">Reference proteome</keyword>
<evidence type="ECO:0000313" key="3">
    <source>
        <dbReference type="Proteomes" id="UP000825381"/>
    </source>
</evidence>
<keyword evidence="1" id="KW-1133">Transmembrane helix</keyword>
<dbReference type="Proteomes" id="UP000825381">
    <property type="component" value="Chromosome"/>
</dbReference>
<evidence type="ECO:0000313" key="2">
    <source>
        <dbReference type="EMBL" id="QYJ68254.1"/>
    </source>
</evidence>
<accession>A0ABX8V5Y6</accession>
<keyword evidence="1" id="KW-0472">Membrane</keyword>
<organism evidence="2 3">
    <name type="scientific">Flavobacterium litorale</name>
    <dbReference type="NCBI Taxonomy" id="2856519"/>
    <lineage>
        <taxon>Bacteria</taxon>
        <taxon>Pseudomonadati</taxon>
        <taxon>Bacteroidota</taxon>
        <taxon>Flavobacteriia</taxon>
        <taxon>Flavobacteriales</taxon>
        <taxon>Flavobacteriaceae</taxon>
        <taxon>Flavobacterium</taxon>
    </lineage>
</organism>
<keyword evidence="1" id="KW-0812">Transmembrane</keyword>
<reference evidence="2 3" key="1">
    <citation type="submission" date="2021-07" db="EMBL/GenBank/DDBJ databases">
        <title>Flavobacterium WSW3-B6 sp.nov, isolated from seaweed.</title>
        <authorList>
            <person name="Muhammad N."/>
            <person name="Ho H."/>
            <person name="Lee Y.-J."/>
            <person name="Nguyen T."/>
            <person name="Ho J."/>
            <person name="Kim S.-G."/>
        </authorList>
    </citation>
    <scope>NUCLEOTIDE SEQUENCE [LARGE SCALE GENOMIC DNA]</scope>
    <source>
        <strain evidence="2 3">WSW3-B6</strain>
    </source>
</reference>
<feature type="transmembrane region" description="Helical" evidence="1">
    <location>
        <begin position="119"/>
        <end position="138"/>
    </location>
</feature>
<sequence length="240" mass="27668">MHRNLIISAFQEVKAREKDKNGTTTSDTAAAKVLSDFIGENQKFPFGERSLTKYYKSALNQNEDELLINRSEVVQALCSYLGYDNFESFKEANKIRNSAGEYSPKKLNSTLTSLKSNKVLLIISSTICMAVILLILHFSNNERWMIWENDRYIEVSFDLEKYNLSQLKLYSEDRVDNLRKISVDCDTEFFDPTGKVKIWYGKNARKELEFFTSVGLHPGTGKTLKPITNYMINKYVCLDM</sequence>
<dbReference type="RefSeq" id="WP_220640597.1">
    <property type="nucleotide sequence ID" value="NZ_CP080429.1"/>
</dbReference>
<evidence type="ECO:0000256" key="1">
    <source>
        <dbReference type="SAM" id="Phobius"/>
    </source>
</evidence>
<proteinExistence type="predicted"/>